<evidence type="ECO:0000313" key="1">
    <source>
        <dbReference type="EMBL" id="KAF4029293.1"/>
    </source>
</evidence>
<dbReference type="AlphaFoldDB" id="A0A833SH49"/>
<evidence type="ECO:0000313" key="2">
    <source>
        <dbReference type="Proteomes" id="UP000602510"/>
    </source>
</evidence>
<organism evidence="1 2">
    <name type="scientific">Phytophthora infestans</name>
    <name type="common">Potato late blight agent</name>
    <name type="synonym">Botrytis infestans</name>
    <dbReference type="NCBI Taxonomy" id="4787"/>
    <lineage>
        <taxon>Eukaryota</taxon>
        <taxon>Sar</taxon>
        <taxon>Stramenopiles</taxon>
        <taxon>Oomycota</taxon>
        <taxon>Peronosporomycetes</taxon>
        <taxon>Peronosporales</taxon>
        <taxon>Peronosporaceae</taxon>
        <taxon>Phytophthora</taxon>
    </lineage>
</organism>
<reference evidence="1" key="1">
    <citation type="submission" date="2020-04" db="EMBL/GenBank/DDBJ databases">
        <title>Hybrid Assembly of Korean Phytophthora infestans isolates.</title>
        <authorList>
            <person name="Prokchorchik M."/>
            <person name="Lee Y."/>
            <person name="Seo J."/>
            <person name="Cho J.-H."/>
            <person name="Park Y.-E."/>
            <person name="Jang D.-C."/>
            <person name="Im J.-S."/>
            <person name="Choi J.-G."/>
            <person name="Park H.-J."/>
            <person name="Lee G.-B."/>
            <person name="Lee Y.-G."/>
            <person name="Hong S.-Y."/>
            <person name="Cho K."/>
            <person name="Sohn K.H."/>
        </authorList>
    </citation>
    <scope>NUCLEOTIDE SEQUENCE</scope>
    <source>
        <strain evidence="1">KR_1_A1</strain>
    </source>
</reference>
<accession>A0A833SH49</accession>
<dbReference type="EMBL" id="WSZM01000844">
    <property type="protein sequence ID" value="KAF4029293.1"/>
    <property type="molecule type" value="Genomic_DNA"/>
</dbReference>
<proteinExistence type="predicted"/>
<sequence>MENAAAIKDAGDGELLSEVNGIIQFGRRQHARAPLQLDTVLHNHDVRLRRRAHEEKDQQLR</sequence>
<dbReference type="Proteomes" id="UP000602510">
    <property type="component" value="Unassembled WGS sequence"/>
</dbReference>
<keyword evidence="2" id="KW-1185">Reference proteome</keyword>
<protein>
    <submittedName>
        <fullName evidence="1">Uncharacterized protein</fullName>
    </submittedName>
</protein>
<name>A0A833SH49_PHYIN</name>
<comment type="caution">
    <text evidence="1">The sequence shown here is derived from an EMBL/GenBank/DDBJ whole genome shotgun (WGS) entry which is preliminary data.</text>
</comment>
<gene>
    <name evidence="1" type="ORF">GN244_ATG18987</name>
</gene>